<evidence type="ECO:0000313" key="2">
    <source>
        <dbReference type="Proteomes" id="UP000606721"/>
    </source>
</evidence>
<comment type="caution">
    <text evidence="1">The sequence shown here is derived from an EMBL/GenBank/DDBJ whole genome shotgun (WGS) entry which is preliminary data.</text>
</comment>
<dbReference type="EMBL" id="JACJQT010000026">
    <property type="protein sequence ID" value="MBD2278921.1"/>
    <property type="molecule type" value="Genomic_DNA"/>
</dbReference>
<reference evidence="1 2" key="1">
    <citation type="journal article" date="2020" name="ISME J.">
        <title>Comparative genomics reveals insights into cyanobacterial evolution and habitat adaptation.</title>
        <authorList>
            <person name="Chen M.Y."/>
            <person name="Teng W.K."/>
            <person name="Zhao L."/>
            <person name="Hu C.X."/>
            <person name="Zhou Y.K."/>
            <person name="Han B.P."/>
            <person name="Song L.R."/>
            <person name="Shu W.S."/>
        </authorList>
    </citation>
    <scope>NUCLEOTIDE SEQUENCE [LARGE SCALE GENOMIC DNA]</scope>
    <source>
        <strain evidence="1 2">FACHB-1040</strain>
    </source>
</reference>
<accession>A0ABR8BX18</accession>
<gene>
    <name evidence="1" type="ORF">H6F99_11645</name>
</gene>
<protein>
    <submittedName>
        <fullName evidence="1">Uncharacterized protein</fullName>
    </submittedName>
</protein>
<sequence length="98" mass="11211">MKLLTGFTPKALLPDRPKPPKQRLLEVIELLDNHGVLTDYNSRLLEAIATAPIWDEEAYAKFENLGLLIAKEQFNLAFINSEYEETLASPENPDNWKK</sequence>
<dbReference type="RefSeq" id="WP_081424412.1">
    <property type="nucleotide sequence ID" value="NZ_JACJQT010000026.1"/>
</dbReference>
<dbReference type="Proteomes" id="UP000606721">
    <property type="component" value="Unassembled WGS sequence"/>
</dbReference>
<organism evidence="1 2">
    <name type="scientific">Aphanizomenon flos-aquae FACHB-1040</name>
    <dbReference type="NCBI Taxonomy" id="2692887"/>
    <lineage>
        <taxon>Bacteria</taxon>
        <taxon>Bacillati</taxon>
        <taxon>Cyanobacteriota</taxon>
        <taxon>Cyanophyceae</taxon>
        <taxon>Nostocales</taxon>
        <taxon>Aphanizomenonaceae</taxon>
        <taxon>Aphanizomenon</taxon>
    </lineage>
</organism>
<keyword evidence="2" id="KW-1185">Reference proteome</keyword>
<name>A0ABR8BX18_APHFL</name>
<evidence type="ECO:0000313" key="1">
    <source>
        <dbReference type="EMBL" id="MBD2278921.1"/>
    </source>
</evidence>
<proteinExistence type="predicted"/>